<organism evidence="13 14">
    <name type="scientific">Empedobacter brevis NBRC 14943 = ATCC 43319</name>
    <dbReference type="NCBI Taxonomy" id="1218108"/>
    <lineage>
        <taxon>Bacteria</taxon>
        <taxon>Pseudomonadati</taxon>
        <taxon>Bacteroidota</taxon>
        <taxon>Flavobacteriia</taxon>
        <taxon>Flavobacteriales</taxon>
        <taxon>Weeksellaceae</taxon>
        <taxon>Empedobacter</taxon>
    </lineage>
</organism>
<evidence type="ECO:0000313" key="14">
    <source>
        <dbReference type="Proteomes" id="UP000321245"/>
    </source>
</evidence>
<dbReference type="AlphaFoldDB" id="A0A511NKK8"/>
<feature type="domain" description="DAGKc" evidence="12">
    <location>
        <begin position="1"/>
        <end position="127"/>
    </location>
</feature>
<dbReference type="Gene3D" id="3.40.50.10330">
    <property type="entry name" value="Probable inorganic polyphosphate/atp-NAD kinase, domain 1"/>
    <property type="match status" value="1"/>
</dbReference>
<keyword evidence="5" id="KW-0547">Nucleotide-binding</keyword>
<keyword evidence="2" id="KW-0444">Lipid biosynthesis</keyword>
<dbReference type="GO" id="GO:0005524">
    <property type="term" value="F:ATP binding"/>
    <property type="evidence" value="ECO:0007669"/>
    <property type="project" value="UniProtKB-KW"/>
</dbReference>
<dbReference type="STRING" id="1218108.GCA_000382425_01998"/>
<evidence type="ECO:0000256" key="10">
    <source>
        <dbReference type="ARBA" id="ARBA00023209"/>
    </source>
</evidence>
<keyword evidence="3" id="KW-0808">Transferase</keyword>
<keyword evidence="9" id="KW-0443">Lipid metabolism</keyword>
<dbReference type="PROSITE" id="PS50146">
    <property type="entry name" value="DAGK"/>
    <property type="match status" value="1"/>
</dbReference>
<reference evidence="13 14" key="1">
    <citation type="submission" date="2019-07" db="EMBL/GenBank/DDBJ databases">
        <title>Whole genome shotgun sequence of Empedobacter brevis NBRC 14943.</title>
        <authorList>
            <person name="Hosoyama A."/>
            <person name="Uohara A."/>
            <person name="Ohji S."/>
            <person name="Ichikawa N."/>
        </authorList>
    </citation>
    <scope>NUCLEOTIDE SEQUENCE [LARGE SCALE GENOMIC DNA]</scope>
    <source>
        <strain evidence="13 14">NBRC 14943</strain>
    </source>
</reference>
<keyword evidence="4" id="KW-0479">Metal-binding</keyword>
<accession>A0A511NKK8</accession>
<dbReference type="Pfam" id="PF19279">
    <property type="entry name" value="YegS_C"/>
    <property type="match status" value="1"/>
</dbReference>
<dbReference type="RefSeq" id="WP_019975487.1">
    <property type="nucleotide sequence ID" value="NZ_BJXC01000026.1"/>
</dbReference>
<dbReference type="InterPro" id="IPR001206">
    <property type="entry name" value="Diacylglycerol_kinase_cat_dom"/>
</dbReference>
<protein>
    <recommendedName>
        <fullName evidence="12">DAGKc domain-containing protein</fullName>
    </recommendedName>
</protein>
<evidence type="ECO:0000256" key="3">
    <source>
        <dbReference type="ARBA" id="ARBA00022679"/>
    </source>
</evidence>
<evidence type="ECO:0000256" key="7">
    <source>
        <dbReference type="ARBA" id="ARBA00022840"/>
    </source>
</evidence>
<dbReference type="EMBL" id="BJXC01000026">
    <property type="protein sequence ID" value="GEM53247.1"/>
    <property type="molecule type" value="Genomic_DNA"/>
</dbReference>
<evidence type="ECO:0000256" key="8">
    <source>
        <dbReference type="ARBA" id="ARBA00022842"/>
    </source>
</evidence>
<dbReference type="InterPro" id="IPR050187">
    <property type="entry name" value="Lipid_Phosphate_FormReg"/>
</dbReference>
<dbReference type="SUPFAM" id="SSF111331">
    <property type="entry name" value="NAD kinase/diacylglycerol kinase-like"/>
    <property type="match status" value="1"/>
</dbReference>
<evidence type="ECO:0000256" key="6">
    <source>
        <dbReference type="ARBA" id="ARBA00022777"/>
    </source>
</evidence>
<dbReference type="GO" id="GO:0005886">
    <property type="term" value="C:plasma membrane"/>
    <property type="evidence" value="ECO:0007669"/>
    <property type="project" value="TreeGrafter"/>
</dbReference>
<comment type="cofactor">
    <cofactor evidence="1">
        <name>Mg(2+)</name>
        <dbReference type="ChEBI" id="CHEBI:18420"/>
    </cofactor>
</comment>
<dbReference type="GO" id="GO:0008654">
    <property type="term" value="P:phospholipid biosynthetic process"/>
    <property type="evidence" value="ECO:0007669"/>
    <property type="project" value="UniProtKB-KW"/>
</dbReference>
<dbReference type="InterPro" id="IPR017438">
    <property type="entry name" value="ATP-NAD_kinase_N"/>
</dbReference>
<keyword evidence="7" id="KW-0067">ATP-binding</keyword>
<keyword evidence="8" id="KW-0460">Magnesium</keyword>
<evidence type="ECO:0000313" key="13">
    <source>
        <dbReference type="EMBL" id="GEM53247.1"/>
    </source>
</evidence>
<dbReference type="InterPro" id="IPR005218">
    <property type="entry name" value="Diacylglycerol/lipid_kinase"/>
</dbReference>
<comment type="caution">
    <text evidence="13">The sequence shown here is derived from an EMBL/GenBank/DDBJ whole genome shotgun (WGS) entry which is preliminary data.</text>
</comment>
<dbReference type="PANTHER" id="PTHR12358">
    <property type="entry name" value="SPHINGOSINE KINASE"/>
    <property type="match status" value="1"/>
</dbReference>
<name>A0A511NKK8_9FLAO</name>
<evidence type="ECO:0000256" key="4">
    <source>
        <dbReference type="ARBA" id="ARBA00022723"/>
    </source>
</evidence>
<evidence type="ECO:0000256" key="11">
    <source>
        <dbReference type="ARBA" id="ARBA00023264"/>
    </source>
</evidence>
<keyword evidence="14" id="KW-1185">Reference proteome</keyword>
<proteinExistence type="predicted"/>
<evidence type="ECO:0000259" key="12">
    <source>
        <dbReference type="PROSITE" id="PS50146"/>
    </source>
</evidence>
<dbReference type="GO" id="GO:0016301">
    <property type="term" value="F:kinase activity"/>
    <property type="evidence" value="ECO:0007669"/>
    <property type="project" value="UniProtKB-KW"/>
</dbReference>
<keyword evidence="11" id="KW-1208">Phospholipid metabolism</keyword>
<keyword evidence="6" id="KW-0418">Kinase</keyword>
<dbReference type="PANTHER" id="PTHR12358:SF106">
    <property type="entry name" value="LIPID KINASE YEGS"/>
    <property type="match status" value="1"/>
</dbReference>
<evidence type="ECO:0000256" key="2">
    <source>
        <dbReference type="ARBA" id="ARBA00022516"/>
    </source>
</evidence>
<dbReference type="SMART" id="SM00046">
    <property type="entry name" value="DAGKc"/>
    <property type="match status" value="1"/>
</dbReference>
<dbReference type="Proteomes" id="UP000321245">
    <property type="component" value="Unassembled WGS sequence"/>
</dbReference>
<dbReference type="OrthoDB" id="9786026at2"/>
<dbReference type="InterPro" id="IPR045540">
    <property type="entry name" value="YegS/DAGK_C"/>
</dbReference>
<dbReference type="Gene3D" id="2.60.200.40">
    <property type="match status" value="1"/>
</dbReference>
<keyword evidence="10" id="KW-0594">Phospholipid biosynthesis</keyword>
<dbReference type="GO" id="GO:0046872">
    <property type="term" value="F:metal ion binding"/>
    <property type="evidence" value="ECO:0007669"/>
    <property type="project" value="UniProtKB-KW"/>
</dbReference>
<dbReference type="InterPro" id="IPR016064">
    <property type="entry name" value="NAD/diacylglycerol_kinase_sf"/>
</dbReference>
<evidence type="ECO:0000256" key="9">
    <source>
        <dbReference type="ARBA" id="ARBA00023098"/>
    </source>
</evidence>
<dbReference type="NCBIfam" id="TIGR00147">
    <property type="entry name" value="YegS/Rv2252/BmrU family lipid kinase"/>
    <property type="match status" value="1"/>
</dbReference>
<dbReference type="Pfam" id="PF00781">
    <property type="entry name" value="DAGK_cat"/>
    <property type="match status" value="1"/>
</dbReference>
<dbReference type="GeneID" id="84650158"/>
<evidence type="ECO:0000256" key="5">
    <source>
        <dbReference type="ARBA" id="ARBA00022741"/>
    </source>
</evidence>
<gene>
    <name evidence="13" type="ORF">EB1_30370</name>
</gene>
<sequence length="292" mass="32744">MKYTFIVNPNSGNAKHDISLDFLKSKFDSSDEIVLKETAYQFHAKELVKEAVAEKSDVIVACGGDGTINEVASALVKTNIPLGIIPAGSGNGLAMNLAIPKDMNKAIDIIRKHAVHSIDVGRVEDKYFFSNLGFGIDAEVIKTYEENQKRTITGYMDASVKTLLNYKSKLFRLYIDNVIIEKNFYYLFCSNSNIAGYGISFTPKADLSDGELDLLMIEDLDVFEQFYFSVLVLAKKIDLLDKAQYRKVKKFKIESLDSKPISYQLDGEIHKTNSLQVKVKVLPHALKIIYNS</sequence>
<evidence type="ECO:0000256" key="1">
    <source>
        <dbReference type="ARBA" id="ARBA00001946"/>
    </source>
</evidence>